<evidence type="ECO:0000313" key="1">
    <source>
        <dbReference type="EMBL" id="OTM00062.1"/>
    </source>
</evidence>
<reference evidence="1 2" key="1">
    <citation type="submission" date="2017-05" db="EMBL/GenBank/DDBJ databases">
        <authorList>
            <person name="Kreiswirth B."/>
            <person name="Manca C."/>
            <person name="Chen L."/>
            <person name="Evans S."/>
            <person name="Fowler V."/>
            <person name="Patel R."/>
            <person name="Chambers H."/>
            <person name="Bonomo R."/>
            <person name="Paul V."/>
            <person name="Sankar J."/>
            <person name="Gaind R."/>
            <person name="Ray P."/>
            <person name="Gautam V."/>
            <person name="Biswal M."/>
            <person name="Datta S."/>
            <person name="Walia K."/>
            <person name="Adams M."/>
            <person name="Nelson K."/>
            <person name="Sutton G."/>
            <person name="Fouts D."/>
            <person name="Hujer K."/>
            <person name="Hujer A."/>
        </authorList>
    </citation>
    <scope>NUCLEOTIDE SEQUENCE [LARGE SCALE GENOMIC DNA]</scope>
    <source>
        <strain evidence="1 2">PR324</strain>
    </source>
</reference>
<accession>A0AB36M5F2</accession>
<evidence type="ECO:0000313" key="2">
    <source>
        <dbReference type="Proteomes" id="UP000194767"/>
    </source>
</evidence>
<organism evidence="1 2">
    <name type="scientific">Acinetobacter nosocomialis</name>
    <dbReference type="NCBI Taxonomy" id="106654"/>
    <lineage>
        <taxon>Bacteria</taxon>
        <taxon>Pseudomonadati</taxon>
        <taxon>Pseudomonadota</taxon>
        <taxon>Gammaproteobacteria</taxon>
        <taxon>Moraxellales</taxon>
        <taxon>Moraxellaceae</taxon>
        <taxon>Acinetobacter</taxon>
        <taxon>Acinetobacter calcoaceticus/baumannii complex</taxon>
    </lineage>
</organism>
<dbReference type="RefSeq" id="WP_086222452.1">
    <property type="nucleotide sequence ID" value="NZ_NGDO01000017.1"/>
</dbReference>
<dbReference type="EMBL" id="NGDO01000017">
    <property type="protein sequence ID" value="OTM00062.1"/>
    <property type="molecule type" value="Genomic_DNA"/>
</dbReference>
<sequence>MYKYYCECGGLILPDFDAYKVGDKVKFRVQKRENRYQSKIFVTQKQYTGEITKIDGDEITVKAHVRTYIFHRHEIMPLAAPSPIAYLLVGSCRCPITKGVGICAG</sequence>
<dbReference type="Proteomes" id="UP000194767">
    <property type="component" value="Unassembled WGS sequence"/>
</dbReference>
<dbReference type="AlphaFoldDB" id="A0AB36M5F2"/>
<name>A0AB36M5F2_ACINO</name>
<comment type="caution">
    <text evidence="1">The sequence shown here is derived from an EMBL/GenBank/DDBJ whole genome shotgun (WGS) entry which is preliminary data.</text>
</comment>
<proteinExistence type="predicted"/>
<gene>
    <name evidence="1" type="ORF">B9X58_03380</name>
</gene>
<protein>
    <submittedName>
        <fullName evidence="1">Uncharacterized protein</fullName>
    </submittedName>
</protein>